<evidence type="ECO:0000313" key="1">
    <source>
        <dbReference type="EMBL" id="CBY41275.1"/>
    </source>
</evidence>
<organism evidence="1">
    <name type="scientific">Oikopleura dioica</name>
    <name type="common">Tunicate</name>
    <dbReference type="NCBI Taxonomy" id="34765"/>
    <lineage>
        <taxon>Eukaryota</taxon>
        <taxon>Metazoa</taxon>
        <taxon>Chordata</taxon>
        <taxon>Tunicata</taxon>
        <taxon>Appendicularia</taxon>
        <taxon>Copelata</taxon>
        <taxon>Oikopleuridae</taxon>
        <taxon>Oikopleura</taxon>
    </lineage>
</organism>
<accession>E4Z0P7</accession>
<protein>
    <submittedName>
        <fullName evidence="1">Uncharacterized protein</fullName>
    </submittedName>
</protein>
<reference evidence="1" key="1">
    <citation type="journal article" date="2010" name="Science">
        <title>Plasticity of animal genome architecture unmasked by rapid evolution of a pelagic tunicate.</title>
        <authorList>
            <person name="Denoeud F."/>
            <person name="Henriet S."/>
            <person name="Mungpakdee S."/>
            <person name="Aury J.M."/>
            <person name="Da Silva C."/>
            <person name="Brinkmann H."/>
            <person name="Mikhaleva J."/>
            <person name="Olsen L.C."/>
            <person name="Jubin C."/>
            <person name="Canestro C."/>
            <person name="Bouquet J.M."/>
            <person name="Danks G."/>
            <person name="Poulain J."/>
            <person name="Campsteijn C."/>
            <person name="Adamski M."/>
            <person name="Cross I."/>
            <person name="Yadetie F."/>
            <person name="Muffato M."/>
            <person name="Louis A."/>
            <person name="Butcher S."/>
            <person name="Tsagkogeorga G."/>
            <person name="Konrad A."/>
            <person name="Singh S."/>
            <person name="Jensen M.F."/>
            <person name="Cong E.H."/>
            <person name="Eikeseth-Otteraa H."/>
            <person name="Noel B."/>
            <person name="Anthouard V."/>
            <person name="Porcel B.M."/>
            <person name="Kachouri-Lafond R."/>
            <person name="Nishino A."/>
            <person name="Ugolini M."/>
            <person name="Chourrout P."/>
            <person name="Nishida H."/>
            <person name="Aasland R."/>
            <person name="Huzurbazar S."/>
            <person name="Westhof E."/>
            <person name="Delsuc F."/>
            <person name="Lehrach H."/>
            <person name="Reinhardt R."/>
            <person name="Weissenbach J."/>
            <person name="Roy S.W."/>
            <person name="Artiguenave F."/>
            <person name="Postlethwait J.H."/>
            <person name="Manak J.R."/>
            <person name="Thompson E.M."/>
            <person name="Jaillon O."/>
            <person name="Du Pasquier L."/>
            <person name="Boudinot P."/>
            <person name="Liberles D.A."/>
            <person name="Volff J.N."/>
            <person name="Philippe H."/>
            <person name="Lenhard B."/>
            <person name="Roest Crollius H."/>
            <person name="Wincker P."/>
            <person name="Chourrout D."/>
        </authorList>
    </citation>
    <scope>NUCLEOTIDE SEQUENCE [LARGE SCALE GENOMIC DNA]</scope>
</reference>
<sequence>LDIMEKKGFWNTVVVLWETKPENMRITELKNEEKLNYDFDIIWAQDNEEDEPTFETDFEDDFGVPFETADEMAAEIQLFRDECEKKFDQFIRALAMVNTVISIK</sequence>
<feature type="non-terminal residue" evidence="1">
    <location>
        <position position="1"/>
    </location>
</feature>
<dbReference type="EMBL" id="FN656357">
    <property type="protein sequence ID" value="CBY41275.1"/>
    <property type="molecule type" value="Genomic_DNA"/>
</dbReference>
<name>E4Z0P7_OIKDI</name>
<dbReference type="Proteomes" id="UP000011014">
    <property type="component" value="Unassembled WGS sequence"/>
</dbReference>
<proteinExistence type="predicted"/>
<dbReference type="AlphaFoldDB" id="E4Z0P7"/>
<gene>
    <name evidence="1" type="ORF">GSOID_T00023338001</name>
</gene>